<sequence>EKELDENSVVKEYLTTAVDGKKYSTLYYNLDLIISVGYRINSHRGTQFRIWATKQLREYIVKGFVMDDRRLEEGKTLHGINYFNELLERVRAIRASERNFYEKVRDTFATSIDYDSKVETAKDFYSTVQNKFHFAITGLTAAEIVTKRIDSKKPSLGLTNWIGEIITRQQAEIAKNYLEETELRQLKLLVEQFLAYAELQVERKNPMYMSDWKRKLDEFMNLNDLEILTNKGAISHEEMQKKVKAELVKFTTKQIKGGSRKSKKI</sequence>
<name>A0A2M8G7U6_UNCKA</name>
<dbReference type="PANTHER" id="PTHR35810:SF1">
    <property type="entry name" value="CYTOPLASMIC PROTEIN"/>
    <property type="match status" value="1"/>
</dbReference>
<reference evidence="2" key="1">
    <citation type="submission" date="2017-09" db="EMBL/GenBank/DDBJ databases">
        <title>Depth-based differentiation of microbial function through sediment-hosted aquifers and enrichment of novel symbionts in the deep terrestrial subsurface.</title>
        <authorList>
            <person name="Probst A.J."/>
            <person name="Ladd B."/>
            <person name="Jarett J.K."/>
            <person name="Geller-Mcgrath D.E."/>
            <person name="Sieber C.M.K."/>
            <person name="Emerson J.B."/>
            <person name="Anantharaman K."/>
            <person name="Thomas B.C."/>
            <person name="Malmstrom R."/>
            <person name="Stieglmeier M."/>
            <person name="Klingl A."/>
            <person name="Woyke T."/>
            <person name="Ryan C.M."/>
            <person name="Banfield J.F."/>
        </authorList>
    </citation>
    <scope>NUCLEOTIDE SEQUENCE [LARGE SCALE GENOMIC DNA]</scope>
</reference>
<gene>
    <name evidence="1" type="ORF">CO015_01035</name>
</gene>
<dbReference type="Proteomes" id="UP000229438">
    <property type="component" value="Unassembled WGS sequence"/>
</dbReference>
<organism evidence="1 2">
    <name type="scientific">candidate division WWE3 bacterium CG_4_8_14_3_um_filter_42_11</name>
    <dbReference type="NCBI Taxonomy" id="1975076"/>
    <lineage>
        <taxon>Bacteria</taxon>
        <taxon>Katanobacteria</taxon>
    </lineage>
</organism>
<dbReference type="PANTHER" id="PTHR35810">
    <property type="entry name" value="CYTOPLASMIC PROTEIN-RELATED"/>
    <property type="match status" value="1"/>
</dbReference>
<evidence type="ECO:0000313" key="2">
    <source>
        <dbReference type="Proteomes" id="UP000229438"/>
    </source>
</evidence>
<accession>A0A2M8G7U6</accession>
<dbReference type="Pfam" id="PF13310">
    <property type="entry name" value="Virulence_RhuM"/>
    <property type="match status" value="1"/>
</dbReference>
<dbReference type="AlphaFoldDB" id="A0A2M8G7U6"/>
<evidence type="ECO:0008006" key="3">
    <source>
        <dbReference type="Google" id="ProtNLM"/>
    </source>
</evidence>
<dbReference type="InterPro" id="IPR011204">
    <property type="entry name" value="Virulence_RhuM-like"/>
</dbReference>
<proteinExistence type="predicted"/>
<comment type="caution">
    <text evidence="1">The sequence shown here is derived from an EMBL/GenBank/DDBJ whole genome shotgun (WGS) entry which is preliminary data.</text>
</comment>
<protein>
    <recommendedName>
        <fullName evidence="3">Hydroxyacid dehydrogenase</fullName>
    </recommendedName>
</protein>
<feature type="non-terminal residue" evidence="1">
    <location>
        <position position="1"/>
    </location>
</feature>
<dbReference type="EMBL" id="PFQS01000019">
    <property type="protein sequence ID" value="PJC69255.1"/>
    <property type="molecule type" value="Genomic_DNA"/>
</dbReference>
<evidence type="ECO:0000313" key="1">
    <source>
        <dbReference type="EMBL" id="PJC69255.1"/>
    </source>
</evidence>